<dbReference type="PANTHER" id="PTHR30487:SF0">
    <property type="entry name" value="PREPILIN LEADER PEPTIDASE_N-METHYLTRANSFERASE-RELATED"/>
    <property type="match status" value="1"/>
</dbReference>
<accession>A0A1M7UY22</accession>
<dbReference type="GO" id="GO:0004190">
    <property type="term" value="F:aspartic-type endopeptidase activity"/>
    <property type="evidence" value="ECO:0007669"/>
    <property type="project" value="InterPro"/>
</dbReference>
<evidence type="ECO:0000259" key="4">
    <source>
        <dbReference type="Pfam" id="PF01478"/>
    </source>
</evidence>
<evidence type="ECO:0000313" key="6">
    <source>
        <dbReference type="Proteomes" id="UP000184096"/>
    </source>
</evidence>
<evidence type="ECO:0000256" key="1">
    <source>
        <dbReference type="ARBA" id="ARBA00005801"/>
    </source>
</evidence>
<keyword evidence="5" id="KW-0808">Transferase</keyword>
<gene>
    <name evidence="5" type="ORF">SAMN05444170_7395</name>
</gene>
<keyword evidence="3" id="KW-0812">Transmembrane</keyword>
<feature type="transmembrane region" description="Helical" evidence="3">
    <location>
        <begin position="116"/>
        <end position="142"/>
    </location>
</feature>
<dbReference type="PANTHER" id="PTHR30487">
    <property type="entry name" value="TYPE 4 PREPILIN-LIKE PROTEINS LEADER PEPTIDE-PROCESSING ENZYME"/>
    <property type="match status" value="1"/>
</dbReference>
<evidence type="ECO:0000256" key="2">
    <source>
        <dbReference type="RuleBase" id="RU003793"/>
    </source>
</evidence>
<dbReference type="InterPro" id="IPR014032">
    <property type="entry name" value="Peptidase_A24A_bac"/>
</dbReference>
<evidence type="ECO:0000313" key="5">
    <source>
        <dbReference type="EMBL" id="SHN87832.1"/>
    </source>
</evidence>
<feature type="domain" description="Prepilin type IV endopeptidase peptidase" evidence="4">
    <location>
        <begin position="29"/>
        <end position="133"/>
    </location>
</feature>
<sequence>MVILVGGGLALGFVSLVTLPGPIAVASIALGVMMLAGADVDARTFLLPNVITWGATLGGISSAWFLEELSPWSAASDAVLRAVCVAGFLALLRWCYEGVRHREGLGLGDVKLAAAVGAWLPFEVIPLCFGLATGGALLTILWGHLRGRRIERTTKMPFGTFLCPALWFAFYVTNLPTG</sequence>
<proteinExistence type="inferred from homology"/>
<reference evidence="6" key="1">
    <citation type="submission" date="2016-11" db="EMBL/GenBank/DDBJ databases">
        <authorList>
            <person name="Varghese N."/>
            <person name="Submissions S."/>
        </authorList>
    </citation>
    <scope>NUCLEOTIDE SEQUENCE [LARGE SCALE GENOMIC DNA]</scope>
    <source>
        <strain evidence="6">GAS401</strain>
    </source>
</reference>
<dbReference type="Pfam" id="PF01478">
    <property type="entry name" value="Peptidase_A24"/>
    <property type="match status" value="1"/>
</dbReference>
<dbReference type="GO" id="GO:0032259">
    <property type="term" value="P:methylation"/>
    <property type="evidence" value="ECO:0007669"/>
    <property type="project" value="UniProtKB-KW"/>
</dbReference>
<name>A0A1M7UY22_9BRAD</name>
<dbReference type="InterPro" id="IPR050882">
    <property type="entry name" value="Prepilin_peptidase/N-MTase"/>
</dbReference>
<dbReference type="GO" id="GO:0005886">
    <property type="term" value="C:plasma membrane"/>
    <property type="evidence" value="ECO:0007669"/>
    <property type="project" value="TreeGrafter"/>
</dbReference>
<dbReference type="GO" id="GO:0006465">
    <property type="term" value="P:signal peptide processing"/>
    <property type="evidence" value="ECO:0007669"/>
    <property type="project" value="TreeGrafter"/>
</dbReference>
<organism evidence="5 6">
    <name type="scientific">Bradyrhizobium erythrophlei</name>
    <dbReference type="NCBI Taxonomy" id="1437360"/>
    <lineage>
        <taxon>Bacteria</taxon>
        <taxon>Pseudomonadati</taxon>
        <taxon>Pseudomonadota</taxon>
        <taxon>Alphaproteobacteria</taxon>
        <taxon>Hyphomicrobiales</taxon>
        <taxon>Nitrobacteraceae</taxon>
        <taxon>Bradyrhizobium</taxon>
    </lineage>
</organism>
<evidence type="ECO:0000256" key="3">
    <source>
        <dbReference type="SAM" id="Phobius"/>
    </source>
</evidence>
<protein>
    <submittedName>
        <fullName evidence="5">Leader peptidase (Prepilin peptidase) / N-methyltransferase</fullName>
    </submittedName>
</protein>
<keyword evidence="3" id="KW-1133">Transmembrane helix</keyword>
<dbReference type="AlphaFoldDB" id="A0A1M7UY22"/>
<dbReference type="Gene3D" id="1.20.120.1220">
    <property type="match status" value="1"/>
</dbReference>
<feature type="transmembrane region" description="Helical" evidence="3">
    <location>
        <begin position="50"/>
        <end position="66"/>
    </location>
</feature>
<dbReference type="PRINTS" id="PR00864">
    <property type="entry name" value="PREPILNPTASE"/>
</dbReference>
<keyword evidence="3" id="KW-0472">Membrane</keyword>
<keyword evidence="6" id="KW-1185">Reference proteome</keyword>
<feature type="transmembrane region" description="Helical" evidence="3">
    <location>
        <begin position="154"/>
        <end position="172"/>
    </location>
</feature>
<dbReference type="InterPro" id="IPR000045">
    <property type="entry name" value="Prepilin_IV_endopep_pep"/>
</dbReference>
<keyword evidence="5" id="KW-0489">Methyltransferase</keyword>
<dbReference type="Proteomes" id="UP000184096">
    <property type="component" value="Chromosome I"/>
</dbReference>
<comment type="similarity">
    <text evidence="1 2">Belongs to the peptidase A24 family.</text>
</comment>
<dbReference type="GO" id="GO:0008168">
    <property type="term" value="F:methyltransferase activity"/>
    <property type="evidence" value="ECO:0007669"/>
    <property type="project" value="UniProtKB-KW"/>
</dbReference>
<dbReference type="EMBL" id="LT670849">
    <property type="protein sequence ID" value="SHN87832.1"/>
    <property type="molecule type" value="Genomic_DNA"/>
</dbReference>